<gene>
    <name evidence="1" type="ORF">TR69_WS6001001068</name>
</gene>
<accession>A0A136LZG5</accession>
<evidence type="ECO:0000313" key="2">
    <source>
        <dbReference type="Proteomes" id="UP000070457"/>
    </source>
</evidence>
<organism evidence="1 2">
    <name type="scientific">candidate division WS6 bacterium OLB20</name>
    <dbReference type="NCBI Taxonomy" id="1617426"/>
    <lineage>
        <taxon>Bacteria</taxon>
        <taxon>Candidatus Dojkabacteria</taxon>
    </lineage>
</organism>
<dbReference type="Proteomes" id="UP000070457">
    <property type="component" value="Unassembled WGS sequence"/>
</dbReference>
<name>A0A136LZG5_9BACT</name>
<dbReference type="STRING" id="1617426.TR69_WS6001001068"/>
<sequence length="123" mass="14309">MQTLLIPLNKTIIKDIVPDSAGVFYLHGASIFPIMKVGMAHDGNLRERLLEEYDEFERSEVTHFSFMICSSDREAILIAEREIELYEPRYNSEQSPRKKRQSLLTMLTRVTETRPLQVSDIYS</sequence>
<comment type="caution">
    <text evidence="1">The sequence shown here is derived from an EMBL/GenBank/DDBJ whole genome shotgun (WGS) entry which is preliminary data.</text>
</comment>
<evidence type="ECO:0000313" key="1">
    <source>
        <dbReference type="EMBL" id="KXK27042.1"/>
    </source>
</evidence>
<protein>
    <recommendedName>
        <fullName evidence="3">GIY-YIG domain-containing protein</fullName>
    </recommendedName>
</protein>
<proteinExistence type="predicted"/>
<evidence type="ECO:0008006" key="3">
    <source>
        <dbReference type="Google" id="ProtNLM"/>
    </source>
</evidence>
<reference evidence="1 2" key="1">
    <citation type="submission" date="2015-02" db="EMBL/GenBank/DDBJ databases">
        <title>Improved understanding of the partial-nitritation anammox process through 23 genomes representing the majority of the microbial community.</title>
        <authorList>
            <person name="Speth D.R."/>
            <person name="In T Zandt M."/>
            <person name="Guerrero Cruz S."/>
            <person name="Jetten M.S."/>
            <person name="Dutilh B.E."/>
        </authorList>
    </citation>
    <scope>NUCLEOTIDE SEQUENCE [LARGE SCALE GENOMIC DNA]</scope>
    <source>
        <strain evidence="1">OLB20</strain>
    </source>
</reference>
<dbReference type="AlphaFoldDB" id="A0A136LZG5"/>
<dbReference type="EMBL" id="JYNZ01000003">
    <property type="protein sequence ID" value="KXK27042.1"/>
    <property type="molecule type" value="Genomic_DNA"/>
</dbReference>